<dbReference type="EMBL" id="CAKLPX010000001">
    <property type="protein sequence ID" value="CAH0991283.1"/>
    <property type="molecule type" value="Genomic_DNA"/>
</dbReference>
<dbReference type="Gene3D" id="1.10.10.10">
    <property type="entry name" value="Winged helix-like DNA-binding domain superfamily/Winged helix DNA-binding domain"/>
    <property type="match status" value="1"/>
</dbReference>
<dbReference type="PANTHER" id="PTHR43252">
    <property type="entry name" value="TRANSCRIPTIONAL REGULATOR YQJI"/>
    <property type="match status" value="1"/>
</dbReference>
<dbReference type="InterPro" id="IPR005149">
    <property type="entry name" value="Tscrpt_reg_PadR_N"/>
</dbReference>
<reference evidence="2" key="1">
    <citation type="submission" date="2021-12" db="EMBL/GenBank/DDBJ databases">
        <authorList>
            <person name="Rodrigo-Torres L."/>
            <person name="Arahal R. D."/>
            <person name="Lucena T."/>
        </authorList>
    </citation>
    <scope>NUCLEOTIDE SEQUENCE</scope>
    <source>
        <strain evidence="2">CECT 8267</strain>
    </source>
</reference>
<organism evidence="2 3">
    <name type="scientific">Sinobacterium norvegicum</name>
    <dbReference type="NCBI Taxonomy" id="1641715"/>
    <lineage>
        <taxon>Bacteria</taxon>
        <taxon>Pseudomonadati</taxon>
        <taxon>Pseudomonadota</taxon>
        <taxon>Gammaproteobacteria</taxon>
        <taxon>Cellvibrionales</taxon>
        <taxon>Spongiibacteraceae</taxon>
        <taxon>Sinobacterium</taxon>
    </lineage>
</organism>
<evidence type="ECO:0000313" key="2">
    <source>
        <dbReference type="EMBL" id="CAH0991283.1"/>
    </source>
</evidence>
<protein>
    <recommendedName>
        <fullName evidence="1">Transcription regulator PadR N-terminal domain-containing protein</fullName>
    </recommendedName>
</protein>
<feature type="domain" description="Transcription regulator PadR N-terminal" evidence="1">
    <location>
        <begin position="12"/>
        <end position="85"/>
    </location>
</feature>
<dbReference type="RefSeq" id="WP_237443938.1">
    <property type="nucleotide sequence ID" value="NZ_CAKLPX010000001.1"/>
</dbReference>
<evidence type="ECO:0000259" key="1">
    <source>
        <dbReference type="Pfam" id="PF03551"/>
    </source>
</evidence>
<accession>A0ABN8EI47</accession>
<name>A0ABN8EI47_9GAMM</name>
<evidence type="ECO:0000313" key="3">
    <source>
        <dbReference type="Proteomes" id="UP000838100"/>
    </source>
</evidence>
<dbReference type="PANTHER" id="PTHR43252:SF2">
    <property type="entry name" value="TRANSCRIPTION REGULATOR, PADR-LIKE FAMILY"/>
    <property type="match status" value="1"/>
</dbReference>
<sequence length="216" mass="24744">MKLQLNTTDYAILGLLQRRPWSAYELTQYMRESSIKAIWPRAESRLYESPKKLTAMLLAEATKNKVGKRTRTVYRITVAGQAALDEWLAEPGKPLTIEHEAMLKLVFGDINEAAQQQSMLDNIGQQVEQHIEQLQHAYRGLLAHQSHPQDSSPVPSQRVAQNLLVNRYIEELLAGQKKWLSFAKDFDRQWHQCDTEEQKKALISAQYQASLGLDKS</sequence>
<dbReference type="Pfam" id="PF03551">
    <property type="entry name" value="PadR"/>
    <property type="match status" value="1"/>
</dbReference>
<proteinExistence type="predicted"/>
<dbReference type="InterPro" id="IPR036388">
    <property type="entry name" value="WH-like_DNA-bd_sf"/>
</dbReference>
<dbReference type="Proteomes" id="UP000838100">
    <property type="component" value="Unassembled WGS sequence"/>
</dbReference>
<dbReference type="SUPFAM" id="SSF46785">
    <property type="entry name" value="Winged helix' DNA-binding domain"/>
    <property type="match status" value="1"/>
</dbReference>
<dbReference type="InterPro" id="IPR036390">
    <property type="entry name" value="WH_DNA-bd_sf"/>
</dbReference>
<keyword evidence="3" id="KW-1185">Reference proteome</keyword>
<gene>
    <name evidence="2" type="ORF">SIN8267_01385</name>
</gene>
<comment type="caution">
    <text evidence="2">The sequence shown here is derived from an EMBL/GenBank/DDBJ whole genome shotgun (WGS) entry which is preliminary data.</text>
</comment>